<dbReference type="Proteomes" id="UP001595868">
    <property type="component" value="Unassembled WGS sequence"/>
</dbReference>
<evidence type="ECO:0000256" key="1">
    <source>
        <dbReference type="SAM" id="MobiDB-lite"/>
    </source>
</evidence>
<name>A0ABV8KUF1_9ACTN</name>
<dbReference type="SMART" id="SM00257">
    <property type="entry name" value="LysM"/>
    <property type="match status" value="1"/>
</dbReference>
<comment type="caution">
    <text evidence="4">The sequence shown here is derived from an EMBL/GenBank/DDBJ whole genome shotgun (WGS) entry which is preliminary data.</text>
</comment>
<evidence type="ECO:0000259" key="3">
    <source>
        <dbReference type="PROSITE" id="PS51782"/>
    </source>
</evidence>
<reference evidence="5" key="1">
    <citation type="journal article" date="2019" name="Int. J. Syst. Evol. Microbiol.">
        <title>The Global Catalogue of Microorganisms (GCM) 10K type strain sequencing project: providing services to taxonomists for standard genome sequencing and annotation.</title>
        <authorList>
            <consortium name="The Broad Institute Genomics Platform"/>
            <consortium name="The Broad Institute Genome Sequencing Center for Infectious Disease"/>
            <person name="Wu L."/>
            <person name="Ma J."/>
        </authorList>
    </citation>
    <scope>NUCLEOTIDE SEQUENCE [LARGE SCALE GENOMIC DNA]</scope>
    <source>
        <strain evidence="5">2902at01</strain>
    </source>
</reference>
<dbReference type="SUPFAM" id="SSF54106">
    <property type="entry name" value="LysM domain"/>
    <property type="match status" value="1"/>
</dbReference>
<dbReference type="RefSeq" id="WP_377551424.1">
    <property type="nucleotide sequence ID" value="NZ_JBHSBN010000027.1"/>
</dbReference>
<sequence length="366" mass="37160">MARRTGQVVTGLTALVVLIGLLGGAPVALVAFAGNPLPDHLPGLAELGRLLTSRDDGQLFLRALALLGWAGWATFALSVLVELPARAMRRPALRLPGLSRQQRAAAALVGSVALILAASPAATASVTAAAPVVATAPYGVGHAAWYASGPVASYASESTTPYASSMENSAPVAPAVGPAVHAAPAPGWLAGPEPADEPVPVYRVERGDYLGHIAGRYLGDFNSYPELAKLNKIRNPDRIRPGQLLRLPPRAADHGVREHATGLVAVPPAPGGRAGSPPESEPADPPVVVPARPAPDVVPAQPVEDGSTIGVGAARQGPSDGVNRPLAISAVLSLAGILGAQVGAALGLRRTATGRGPDGGRHRGRR</sequence>
<evidence type="ECO:0000256" key="2">
    <source>
        <dbReference type="SAM" id="Phobius"/>
    </source>
</evidence>
<keyword evidence="2" id="KW-0472">Membrane</keyword>
<dbReference type="InterPro" id="IPR018392">
    <property type="entry name" value="LysM"/>
</dbReference>
<dbReference type="EMBL" id="JBHSBN010000027">
    <property type="protein sequence ID" value="MFC4109704.1"/>
    <property type="molecule type" value="Genomic_DNA"/>
</dbReference>
<dbReference type="Pfam" id="PF01476">
    <property type="entry name" value="LysM"/>
    <property type="match status" value="1"/>
</dbReference>
<feature type="transmembrane region" description="Helical" evidence="2">
    <location>
        <begin position="326"/>
        <end position="348"/>
    </location>
</feature>
<feature type="domain" description="LysM" evidence="3">
    <location>
        <begin position="200"/>
        <end position="247"/>
    </location>
</feature>
<organism evidence="4 5">
    <name type="scientific">Micromonospora zhanjiangensis</name>
    <dbReference type="NCBI Taxonomy" id="1522057"/>
    <lineage>
        <taxon>Bacteria</taxon>
        <taxon>Bacillati</taxon>
        <taxon>Actinomycetota</taxon>
        <taxon>Actinomycetes</taxon>
        <taxon>Micromonosporales</taxon>
        <taxon>Micromonosporaceae</taxon>
        <taxon>Micromonospora</taxon>
    </lineage>
</organism>
<dbReference type="Gene3D" id="3.10.350.10">
    <property type="entry name" value="LysM domain"/>
    <property type="match status" value="1"/>
</dbReference>
<evidence type="ECO:0000313" key="5">
    <source>
        <dbReference type="Proteomes" id="UP001595868"/>
    </source>
</evidence>
<dbReference type="InterPro" id="IPR036779">
    <property type="entry name" value="LysM_dom_sf"/>
</dbReference>
<feature type="compositionally biased region" description="Pro residues" evidence="1">
    <location>
        <begin position="279"/>
        <end position="288"/>
    </location>
</feature>
<dbReference type="PROSITE" id="PS51782">
    <property type="entry name" value="LYSM"/>
    <property type="match status" value="1"/>
</dbReference>
<evidence type="ECO:0000313" key="4">
    <source>
        <dbReference type="EMBL" id="MFC4109704.1"/>
    </source>
</evidence>
<gene>
    <name evidence="4" type="ORF">ACFOX0_27695</name>
</gene>
<keyword evidence="2" id="KW-0812">Transmembrane</keyword>
<dbReference type="CDD" id="cd00118">
    <property type="entry name" value="LysM"/>
    <property type="match status" value="1"/>
</dbReference>
<feature type="region of interest" description="Disordered" evidence="1">
    <location>
        <begin position="261"/>
        <end position="288"/>
    </location>
</feature>
<keyword evidence="2" id="KW-1133">Transmembrane helix</keyword>
<accession>A0ABV8KUF1</accession>
<keyword evidence="5" id="KW-1185">Reference proteome</keyword>
<feature type="transmembrane region" description="Helical" evidence="2">
    <location>
        <begin position="59"/>
        <end position="83"/>
    </location>
</feature>
<proteinExistence type="predicted"/>
<feature type="transmembrane region" description="Helical" evidence="2">
    <location>
        <begin position="104"/>
        <end position="122"/>
    </location>
</feature>
<protein>
    <submittedName>
        <fullName evidence="4">LysM peptidoglycan-binding domain-containing protein</fullName>
    </submittedName>
</protein>
<feature type="transmembrane region" description="Helical" evidence="2">
    <location>
        <begin position="12"/>
        <end position="34"/>
    </location>
</feature>